<gene>
    <name evidence="1" type="ORF">LZ012_08860</name>
</gene>
<proteinExistence type="predicted"/>
<dbReference type="GO" id="GO:0008168">
    <property type="term" value="F:methyltransferase activity"/>
    <property type="evidence" value="ECO:0007669"/>
    <property type="project" value="UniProtKB-KW"/>
</dbReference>
<evidence type="ECO:0000313" key="2">
    <source>
        <dbReference type="Proteomes" id="UP001165384"/>
    </source>
</evidence>
<organism evidence="1 2">
    <name type="scientific">Dechloromonas hankyongensis</name>
    <dbReference type="NCBI Taxonomy" id="2908002"/>
    <lineage>
        <taxon>Bacteria</taxon>
        <taxon>Pseudomonadati</taxon>
        <taxon>Pseudomonadota</taxon>
        <taxon>Betaproteobacteria</taxon>
        <taxon>Rhodocyclales</taxon>
        <taxon>Azonexaceae</taxon>
        <taxon>Dechloromonas</taxon>
    </lineage>
</organism>
<dbReference type="EMBL" id="JAKLTN010000002">
    <property type="protein sequence ID" value="MCG2577107.1"/>
    <property type="molecule type" value="Genomic_DNA"/>
</dbReference>
<keyword evidence="2" id="KW-1185">Reference proteome</keyword>
<dbReference type="InterPro" id="IPR050508">
    <property type="entry name" value="Methyltransf_Superfamily"/>
</dbReference>
<dbReference type="SUPFAM" id="SSF53335">
    <property type="entry name" value="S-adenosyl-L-methionine-dependent methyltransferases"/>
    <property type="match status" value="1"/>
</dbReference>
<comment type="caution">
    <text evidence="1">The sequence shown here is derived from an EMBL/GenBank/DDBJ whole genome shotgun (WGS) entry which is preliminary data.</text>
</comment>
<keyword evidence="1" id="KW-0808">Transferase</keyword>
<accession>A0ABS9K1Q8</accession>
<evidence type="ECO:0000313" key="1">
    <source>
        <dbReference type="EMBL" id="MCG2577107.1"/>
    </source>
</evidence>
<reference evidence="1" key="1">
    <citation type="submission" date="2022-01" db="EMBL/GenBank/DDBJ databases">
        <authorList>
            <person name="Jo J.-H."/>
            <person name="Im W.-T."/>
        </authorList>
    </citation>
    <scope>NUCLEOTIDE SEQUENCE</scope>
    <source>
        <strain evidence="1">XY25</strain>
    </source>
</reference>
<dbReference type="InterPro" id="IPR029063">
    <property type="entry name" value="SAM-dependent_MTases_sf"/>
</dbReference>
<protein>
    <submittedName>
        <fullName evidence="1">Class I SAM-dependent methyltransferase</fullName>
    </submittedName>
</protein>
<sequence length="231" mass="25621">MQQKKIWDYLQSEGVAEDSFPEARQRFMLKYLASGQNVLNIGVGNGSLERLGAKKGVCMYSLDPSEGAIERLRKQCAAGERAKCGLAQDIPFSSDTFDVVVMSEVLEHLNDSTLAAALSEVGRVLRPGGFLLASTPYREILDGNRAVCPDCGSVFHRYGHVQSFDKEGMRVLLTGNGFEVKNLYVTTFLDWQRSGVKNLLKSIFRWLMAKAGEGIADPHLVAIAYKRKVKR</sequence>
<dbReference type="Proteomes" id="UP001165384">
    <property type="component" value="Unassembled WGS sequence"/>
</dbReference>
<dbReference type="RefSeq" id="WP_275709834.1">
    <property type="nucleotide sequence ID" value="NZ_JAKLTN010000002.1"/>
</dbReference>
<dbReference type="PANTHER" id="PTHR42912:SF93">
    <property type="entry name" value="N6-ADENOSINE-METHYLTRANSFERASE TMT1A"/>
    <property type="match status" value="1"/>
</dbReference>
<dbReference type="Pfam" id="PF13489">
    <property type="entry name" value="Methyltransf_23"/>
    <property type="match status" value="1"/>
</dbReference>
<keyword evidence="1" id="KW-0489">Methyltransferase</keyword>
<name>A0ABS9K1Q8_9RHOO</name>
<dbReference type="CDD" id="cd02440">
    <property type="entry name" value="AdoMet_MTases"/>
    <property type="match status" value="1"/>
</dbReference>
<dbReference type="Gene3D" id="3.40.50.150">
    <property type="entry name" value="Vaccinia Virus protein VP39"/>
    <property type="match status" value="1"/>
</dbReference>
<dbReference type="GO" id="GO:0032259">
    <property type="term" value="P:methylation"/>
    <property type="evidence" value="ECO:0007669"/>
    <property type="project" value="UniProtKB-KW"/>
</dbReference>
<dbReference type="PANTHER" id="PTHR42912">
    <property type="entry name" value="METHYLTRANSFERASE"/>
    <property type="match status" value="1"/>
</dbReference>